<dbReference type="InterPro" id="IPR000209">
    <property type="entry name" value="Peptidase_S8/S53_dom"/>
</dbReference>
<keyword evidence="3" id="KW-0964">Secreted</keyword>
<feature type="active site" description="Charge relay system" evidence="8 9">
    <location>
        <position position="545"/>
    </location>
</feature>
<dbReference type="InterPro" id="IPR046450">
    <property type="entry name" value="PA_dom_sf"/>
</dbReference>
<dbReference type="PROSITE" id="PS00138">
    <property type="entry name" value="SUBTILASE_SER"/>
    <property type="match status" value="1"/>
</dbReference>
<dbReference type="InterPro" id="IPR037045">
    <property type="entry name" value="S8pro/Inhibitor_I9_sf"/>
</dbReference>
<dbReference type="InterPro" id="IPR050131">
    <property type="entry name" value="Peptidase_S8_subtilisin-like"/>
</dbReference>
<evidence type="ECO:0000256" key="4">
    <source>
        <dbReference type="ARBA" id="ARBA00022670"/>
    </source>
</evidence>
<evidence type="ECO:0000313" key="15">
    <source>
        <dbReference type="EMBL" id="MBD1373172.1"/>
    </source>
</evidence>
<evidence type="ECO:0000259" key="12">
    <source>
        <dbReference type="Pfam" id="PF00082"/>
    </source>
</evidence>
<evidence type="ECO:0000256" key="8">
    <source>
        <dbReference type="PIRSR" id="PIRSR615500-1"/>
    </source>
</evidence>
<dbReference type="InterPro" id="IPR034213">
    <property type="entry name" value="S8_Vpr-like"/>
</dbReference>
<dbReference type="EMBL" id="JACXAH010000018">
    <property type="protein sequence ID" value="MBD1373172.1"/>
    <property type="molecule type" value="Genomic_DNA"/>
</dbReference>
<keyword evidence="6 9" id="KW-0378">Hydrolase</keyword>
<evidence type="ECO:0000256" key="7">
    <source>
        <dbReference type="ARBA" id="ARBA00022825"/>
    </source>
</evidence>
<dbReference type="PROSITE" id="PS00137">
    <property type="entry name" value="SUBTILASE_HIS"/>
    <property type="match status" value="1"/>
</dbReference>
<dbReference type="InterPro" id="IPR023827">
    <property type="entry name" value="Peptidase_S8_Asp-AS"/>
</dbReference>
<evidence type="ECO:0000256" key="3">
    <source>
        <dbReference type="ARBA" id="ARBA00022525"/>
    </source>
</evidence>
<dbReference type="InterPro" id="IPR036852">
    <property type="entry name" value="Peptidase_S8/S53_dom_sf"/>
</dbReference>
<evidence type="ECO:0000256" key="11">
    <source>
        <dbReference type="SAM" id="SignalP"/>
    </source>
</evidence>
<gene>
    <name evidence="15" type="ORF">IC620_12480</name>
</gene>
<dbReference type="Gene3D" id="2.60.40.10">
    <property type="entry name" value="Immunoglobulins"/>
    <property type="match status" value="1"/>
</dbReference>
<evidence type="ECO:0000256" key="1">
    <source>
        <dbReference type="ARBA" id="ARBA00011073"/>
    </source>
</evidence>
<keyword evidence="16" id="KW-1185">Reference proteome</keyword>
<dbReference type="Proteomes" id="UP000661691">
    <property type="component" value="Unassembled WGS sequence"/>
</dbReference>
<accession>A0A926RUY6</accession>
<evidence type="ECO:0000256" key="6">
    <source>
        <dbReference type="ARBA" id="ARBA00022801"/>
    </source>
</evidence>
<keyword evidence="4 9" id="KW-0645">Protease</keyword>
<dbReference type="SUPFAM" id="SSF52743">
    <property type="entry name" value="Subtilisin-like"/>
    <property type="match status" value="1"/>
</dbReference>
<keyword evidence="7 9" id="KW-0720">Serine protease</keyword>
<dbReference type="RefSeq" id="WP_191142353.1">
    <property type="nucleotide sequence ID" value="NZ_JACXAH010000018.1"/>
</dbReference>
<comment type="caution">
    <text evidence="15">The sequence shown here is derived from an EMBL/GenBank/DDBJ whole genome shotgun (WGS) entry which is preliminary data.</text>
</comment>
<feature type="domain" description="Inhibitor I9" evidence="14">
    <location>
        <begin position="41"/>
        <end position="144"/>
    </location>
</feature>
<feature type="chain" id="PRO_5037941252" evidence="11">
    <location>
        <begin position="28"/>
        <end position="707"/>
    </location>
</feature>
<evidence type="ECO:0000259" key="13">
    <source>
        <dbReference type="Pfam" id="PF02225"/>
    </source>
</evidence>
<dbReference type="PROSITE" id="PS51892">
    <property type="entry name" value="SUBTILASE"/>
    <property type="match status" value="1"/>
</dbReference>
<name>A0A926RUY6_9BACL</name>
<dbReference type="Gene3D" id="3.40.50.200">
    <property type="entry name" value="Peptidase S8/S53 domain"/>
    <property type="match status" value="1"/>
</dbReference>
<feature type="active site" description="Charge relay system" evidence="8 9">
    <location>
        <position position="175"/>
    </location>
</feature>
<dbReference type="InterPro" id="IPR010259">
    <property type="entry name" value="S8pro/Inhibitor_I9"/>
</dbReference>
<evidence type="ECO:0000256" key="2">
    <source>
        <dbReference type="ARBA" id="ARBA00022512"/>
    </source>
</evidence>
<keyword evidence="5 11" id="KW-0732">Signal</keyword>
<reference evidence="15" key="1">
    <citation type="submission" date="2020-09" db="EMBL/GenBank/DDBJ databases">
        <title>A novel bacterium of genus Hazenella, isolated from South China Sea.</title>
        <authorList>
            <person name="Huang H."/>
            <person name="Mo K."/>
            <person name="Hu Y."/>
        </authorList>
    </citation>
    <scope>NUCLEOTIDE SEQUENCE</scope>
    <source>
        <strain evidence="15">IB182357</strain>
    </source>
</reference>
<dbReference type="Pfam" id="PF02225">
    <property type="entry name" value="PA"/>
    <property type="match status" value="1"/>
</dbReference>
<proteinExistence type="inferred from homology"/>
<dbReference type="InterPro" id="IPR022398">
    <property type="entry name" value="Peptidase_S8_His-AS"/>
</dbReference>
<feature type="signal peptide" evidence="11">
    <location>
        <begin position="1"/>
        <end position="27"/>
    </location>
</feature>
<evidence type="ECO:0000256" key="5">
    <source>
        <dbReference type="ARBA" id="ARBA00022729"/>
    </source>
</evidence>
<dbReference type="PANTHER" id="PTHR43806:SF11">
    <property type="entry name" value="CEREVISIN-RELATED"/>
    <property type="match status" value="1"/>
</dbReference>
<keyword evidence="2" id="KW-0134">Cell wall</keyword>
<dbReference type="Pfam" id="PF05922">
    <property type="entry name" value="Inhibitor_I9"/>
    <property type="match status" value="1"/>
</dbReference>
<dbReference type="Pfam" id="PF00082">
    <property type="entry name" value="Peptidase_S8"/>
    <property type="match status" value="1"/>
</dbReference>
<dbReference type="Gene3D" id="3.30.70.80">
    <property type="entry name" value="Peptidase S8 propeptide/proteinase inhibitor I9"/>
    <property type="match status" value="1"/>
</dbReference>
<evidence type="ECO:0000256" key="10">
    <source>
        <dbReference type="RuleBase" id="RU003355"/>
    </source>
</evidence>
<evidence type="ECO:0000259" key="14">
    <source>
        <dbReference type="Pfam" id="PF05922"/>
    </source>
</evidence>
<dbReference type="GO" id="GO:0004252">
    <property type="term" value="F:serine-type endopeptidase activity"/>
    <property type="evidence" value="ECO:0007669"/>
    <property type="project" value="UniProtKB-UniRule"/>
</dbReference>
<dbReference type="PANTHER" id="PTHR43806">
    <property type="entry name" value="PEPTIDASE S8"/>
    <property type="match status" value="1"/>
</dbReference>
<protein>
    <submittedName>
        <fullName evidence="15">S8 family serine peptidase</fullName>
    </submittedName>
</protein>
<evidence type="ECO:0000256" key="9">
    <source>
        <dbReference type="PROSITE-ProRule" id="PRU01240"/>
    </source>
</evidence>
<dbReference type="GO" id="GO:0006508">
    <property type="term" value="P:proteolysis"/>
    <property type="evidence" value="ECO:0007669"/>
    <property type="project" value="UniProtKB-KW"/>
</dbReference>
<evidence type="ECO:0000313" key="16">
    <source>
        <dbReference type="Proteomes" id="UP000661691"/>
    </source>
</evidence>
<dbReference type="InterPro" id="IPR013783">
    <property type="entry name" value="Ig-like_fold"/>
</dbReference>
<sequence length="707" mass="74897">MLKQWRFHLALLLATVLTFSGFSLVGASPSKEAKPTDSKYYFVQMDEKPVASYDGGIKGFQSTKAAANEKLDVKSSKVQSYRQHLRSKRANLKNWMGQKVKGAKIEAEYELAFNGVAIKATPNEAKALQRAPGVKQVVESKQYRPLMNRSHSIINDKPLWKKGYNGEGVKVAIIDSGIDQNHPYLTDNSLPIPAGFPKSQNDEWLKYTSNKVIVAKVYSGEQDVSPEAIGSHGTHVAGTVAGIKNYKDPSGLAESKLSGVAPKAYLGNYNVFPCEDCSAESIHIAQAIEDAVNDGMDVANLSLGGPASTGFDLLVEVVNAASDAGMTMVISAGNSGPGPQTIGSPGIAENAITVGAVSNAHFFGKSIAITVDGEERILPVGSADPGAKVDEAFSADLAIVTENDGLGCEAISQDLTGKIAVLKRGTCAFTQKGMNAQAKGALGVILINNSPGDPSSMSVEESVSIPMVMLKDEDGAWILGGNNRSASFEPGSDREFTTPNHSLIANFSSRGPTINGTLKPDVAAVGVNVYSSIVGGGLSSYNGTSMSAPHVAGAAALLLQSHPDWTPQDVKSSLMATAKNPKSDPNPLEVGAGIINVGRADAPYALANPASLSFGTLKTDDRGTFKTIKVTLKNPTNKKITYKLSTDNKTLKLSKTKFKVKKGETKTFEVTAYGRFNEPGGYAGYITATPDGKRKNNMRIPYYFGVE</sequence>
<dbReference type="InterPro" id="IPR023828">
    <property type="entry name" value="Peptidase_S8_Ser-AS"/>
</dbReference>
<dbReference type="CDD" id="cd07474">
    <property type="entry name" value="Peptidases_S8_subtilisin_Vpr-like"/>
    <property type="match status" value="1"/>
</dbReference>
<dbReference type="Gene3D" id="3.50.30.30">
    <property type="match status" value="1"/>
</dbReference>
<dbReference type="PROSITE" id="PS00136">
    <property type="entry name" value="SUBTILASE_ASP"/>
    <property type="match status" value="1"/>
</dbReference>
<dbReference type="PRINTS" id="PR00723">
    <property type="entry name" value="SUBTILISIN"/>
</dbReference>
<dbReference type="InterPro" id="IPR015500">
    <property type="entry name" value="Peptidase_S8_subtilisin-rel"/>
</dbReference>
<dbReference type="SUPFAM" id="SSF52025">
    <property type="entry name" value="PA domain"/>
    <property type="match status" value="1"/>
</dbReference>
<dbReference type="InterPro" id="IPR003137">
    <property type="entry name" value="PA_domain"/>
</dbReference>
<feature type="domain" description="PA" evidence="13">
    <location>
        <begin position="400"/>
        <end position="477"/>
    </location>
</feature>
<comment type="similarity">
    <text evidence="1 9 10">Belongs to the peptidase S8 family.</text>
</comment>
<feature type="active site" description="Charge relay system" evidence="8 9">
    <location>
        <position position="232"/>
    </location>
</feature>
<dbReference type="AlphaFoldDB" id="A0A926RUY6"/>
<feature type="domain" description="Peptidase S8/S53" evidence="12">
    <location>
        <begin position="166"/>
        <end position="585"/>
    </location>
</feature>
<organism evidence="15 16">
    <name type="scientific">Polycladospora coralii</name>
    <dbReference type="NCBI Taxonomy" id="2771432"/>
    <lineage>
        <taxon>Bacteria</taxon>
        <taxon>Bacillati</taxon>
        <taxon>Bacillota</taxon>
        <taxon>Bacilli</taxon>
        <taxon>Bacillales</taxon>
        <taxon>Thermoactinomycetaceae</taxon>
        <taxon>Polycladospora</taxon>
    </lineage>
</organism>